<dbReference type="EMBL" id="JBBWWR010000019">
    <property type="protein sequence ID" value="KAK8941616.1"/>
    <property type="molecule type" value="Genomic_DNA"/>
</dbReference>
<feature type="chain" id="PRO_5046147423" description="Integrase catalytic domain-containing protein" evidence="1">
    <location>
        <begin position="29"/>
        <end position="392"/>
    </location>
</feature>
<dbReference type="InterPro" id="IPR012337">
    <property type="entry name" value="RNaseH-like_sf"/>
</dbReference>
<keyword evidence="4" id="KW-1185">Reference proteome</keyword>
<dbReference type="PANTHER" id="PTHR36058:SF1">
    <property type="entry name" value="NUCLEOPHOSMIN"/>
    <property type="match status" value="1"/>
</dbReference>
<accession>A0ABR2LHI0</accession>
<evidence type="ECO:0000313" key="4">
    <source>
        <dbReference type="Proteomes" id="UP001412067"/>
    </source>
</evidence>
<dbReference type="PROSITE" id="PS50994">
    <property type="entry name" value="INTEGRASE"/>
    <property type="match status" value="1"/>
</dbReference>
<name>A0ABR2LHI0_9ASPA</name>
<feature type="domain" description="Integrase catalytic" evidence="2">
    <location>
        <begin position="247"/>
        <end position="392"/>
    </location>
</feature>
<reference evidence="3 4" key="1">
    <citation type="journal article" date="2022" name="Nat. Plants">
        <title>Genomes of leafy and leafless Platanthera orchids illuminate the evolution of mycoheterotrophy.</title>
        <authorList>
            <person name="Li M.H."/>
            <person name="Liu K.W."/>
            <person name="Li Z."/>
            <person name="Lu H.C."/>
            <person name="Ye Q.L."/>
            <person name="Zhang D."/>
            <person name="Wang J.Y."/>
            <person name="Li Y.F."/>
            <person name="Zhong Z.M."/>
            <person name="Liu X."/>
            <person name="Yu X."/>
            <person name="Liu D.K."/>
            <person name="Tu X.D."/>
            <person name="Liu B."/>
            <person name="Hao Y."/>
            <person name="Liao X.Y."/>
            <person name="Jiang Y.T."/>
            <person name="Sun W.H."/>
            <person name="Chen J."/>
            <person name="Chen Y.Q."/>
            <person name="Ai Y."/>
            <person name="Zhai J.W."/>
            <person name="Wu S.S."/>
            <person name="Zhou Z."/>
            <person name="Hsiao Y.Y."/>
            <person name="Wu W.L."/>
            <person name="Chen Y.Y."/>
            <person name="Lin Y.F."/>
            <person name="Hsu J.L."/>
            <person name="Li C.Y."/>
            <person name="Wang Z.W."/>
            <person name="Zhao X."/>
            <person name="Zhong W.Y."/>
            <person name="Ma X.K."/>
            <person name="Ma L."/>
            <person name="Huang J."/>
            <person name="Chen G.Z."/>
            <person name="Huang M.Z."/>
            <person name="Huang L."/>
            <person name="Peng D.H."/>
            <person name="Luo Y.B."/>
            <person name="Zou S.Q."/>
            <person name="Chen S.P."/>
            <person name="Lan S."/>
            <person name="Tsai W.C."/>
            <person name="Van de Peer Y."/>
            <person name="Liu Z.J."/>
        </authorList>
    </citation>
    <scope>NUCLEOTIDE SEQUENCE [LARGE SCALE GENOMIC DNA]</scope>
    <source>
        <strain evidence="3">Lor288</strain>
    </source>
</reference>
<organism evidence="3 4">
    <name type="scientific">Platanthera guangdongensis</name>
    <dbReference type="NCBI Taxonomy" id="2320717"/>
    <lineage>
        <taxon>Eukaryota</taxon>
        <taxon>Viridiplantae</taxon>
        <taxon>Streptophyta</taxon>
        <taxon>Embryophyta</taxon>
        <taxon>Tracheophyta</taxon>
        <taxon>Spermatophyta</taxon>
        <taxon>Magnoliopsida</taxon>
        <taxon>Liliopsida</taxon>
        <taxon>Asparagales</taxon>
        <taxon>Orchidaceae</taxon>
        <taxon>Orchidoideae</taxon>
        <taxon>Orchideae</taxon>
        <taxon>Orchidinae</taxon>
        <taxon>Platanthera</taxon>
    </lineage>
</organism>
<evidence type="ECO:0000259" key="2">
    <source>
        <dbReference type="PROSITE" id="PS50994"/>
    </source>
</evidence>
<feature type="signal peptide" evidence="1">
    <location>
        <begin position="1"/>
        <end position="28"/>
    </location>
</feature>
<sequence length="392" mass="44708">MGRRAGVLTAVSLLFFFTYLVSLPHACAKKKAVSAVARKEDIPFINCQVCEKISHQIYSQVKDKESKISPRKISEYDVIEIAENVCNLKKAEADWILQIDIVEKGDNLELVEQGVEGHCNSECKTIERACQEIIGYSDTDVAEFVFSSKPSRESLVKYLCNDLSRACIVKAPPVPKVLACLSAFCISASFQLFHLVSFRLRSIPEITRGRIPGAKNRKHTTRTELARNTRSDDVVQFVAVIESEEDQEPDPKEHKELHSQVTDIIRKGPSDLLENNLYVNLKNDHDALRHLNSQKEFSGTIPTTKFMLSEDATHIVDLFFREIVRLHGIPRLFTSDRDTWFLNYFWRSLWEKLGTKLEFSSSYHPQTDGQTEVVNQSLSDFLRCLMGEHPKQ</sequence>
<dbReference type="InterPro" id="IPR036397">
    <property type="entry name" value="RNaseH_sf"/>
</dbReference>
<comment type="caution">
    <text evidence="3">The sequence shown here is derived from an EMBL/GenBank/DDBJ whole genome shotgun (WGS) entry which is preliminary data.</text>
</comment>
<evidence type="ECO:0000313" key="3">
    <source>
        <dbReference type="EMBL" id="KAK8941616.1"/>
    </source>
</evidence>
<proteinExistence type="predicted"/>
<dbReference type="PANTHER" id="PTHR36058">
    <property type="entry name" value="NUCLEOPHOSMIN"/>
    <property type="match status" value="1"/>
</dbReference>
<dbReference type="InterPro" id="IPR001584">
    <property type="entry name" value="Integrase_cat-core"/>
</dbReference>
<protein>
    <recommendedName>
        <fullName evidence="2">Integrase catalytic domain-containing protein</fullName>
    </recommendedName>
</protein>
<dbReference type="Proteomes" id="UP001412067">
    <property type="component" value="Unassembled WGS sequence"/>
</dbReference>
<evidence type="ECO:0000256" key="1">
    <source>
        <dbReference type="SAM" id="SignalP"/>
    </source>
</evidence>
<dbReference type="Gene3D" id="3.30.420.10">
    <property type="entry name" value="Ribonuclease H-like superfamily/Ribonuclease H"/>
    <property type="match status" value="1"/>
</dbReference>
<keyword evidence="1" id="KW-0732">Signal</keyword>
<dbReference type="SUPFAM" id="SSF53098">
    <property type="entry name" value="Ribonuclease H-like"/>
    <property type="match status" value="1"/>
</dbReference>
<gene>
    <name evidence="3" type="ORF">KSP40_PGU004679</name>
</gene>